<reference evidence="2 5" key="4">
    <citation type="submission" date="2019-12" db="EMBL/GenBank/DDBJ databases">
        <title>Multi-Generational Helicobacter saguini Isolates.</title>
        <authorList>
            <person name="Mannion A."/>
            <person name="Shen Z."/>
            <person name="Fox J.G."/>
        </authorList>
    </citation>
    <scope>NUCLEOTIDE SEQUENCE [LARGE SCALE GENOMIC DNA]</scope>
    <source>
        <strain evidence="2">16-048</strain>
        <strain evidence="5">16-048 (F4)</strain>
    </source>
</reference>
<evidence type="ECO:0000313" key="5">
    <source>
        <dbReference type="Proteomes" id="UP000477070"/>
    </source>
</evidence>
<keyword evidence="4" id="KW-1185">Reference proteome</keyword>
<dbReference type="Proteomes" id="UP000477070">
    <property type="component" value="Unassembled WGS sequence"/>
</dbReference>
<dbReference type="RefSeq" id="WP_052062607.1">
    <property type="nucleotide sequence ID" value="NZ_JRMP02000010.1"/>
</dbReference>
<sequence length="188" mass="21319">MNPLISTIAKEAGKEILKKAGTAIIEHAPKELLDKVNKIVDVAKDVLEKIKEISPFSDKINEWIRSLEEVQLYIKEGLKEREVNDRICLVDDSIDPNLKDGVGRTNLERMKQGLPPLDENGRPYNLHHIGQGKDSPFAELKESVHRENDGILHDKSKVSEIDRVEFAKQKAEHWKARAAEIEAQMAKN</sequence>
<reference evidence="3" key="3">
    <citation type="submission" date="2018-04" db="EMBL/GenBank/DDBJ databases">
        <authorList>
            <person name="Sheh A."/>
            <person name="Shen Z."/>
            <person name="Mannion A.J."/>
            <person name="Fox J.G."/>
        </authorList>
    </citation>
    <scope>NUCLEOTIDE SEQUENCE</scope>
    <source>
        <strain evidence="3">MIT 97-6194</strain>
    </source>
</reference>
<comment type="caution">
    <text evidence="3">The sequence shown here is derived from an EMBL/GenBank/DDBJ whole genome shotgun (WGS) entry which is preliminary data.</text>
</comment>
<evidence type="ECO:0000259" key="1">
    <source>
        <dbReference type="Pfam" id="PF14411"/>
    </source>
</evidence>
<dbReference type="OrthoDB" id="6043530at2"/>
<dbReference type="InterPro" id="IPR026834">
    <property type="entry name" value="LHH"/>
</dbReference>
<proteinExistence type="predicted"/>
<evidence type="ECO:0000313" key="3">
    <source>
        <dbReference type="EMBL" id="TLD94087.1"/>
    </source>
</evidence>
<name>A0A347VIE8_9HELI</name>
<organism evidence="3 4">
    <name type="scientific">Helicobacter saguini</name>
    <dbReference type="NCBI Taxonomy" id="1548018"/>
    <lineage>
        <taxon>Bacteria</taxon>
        <taxon>Pseudomonadati</taxon>
        <taxon>Campylobacterota</taxon>
        <taxon>Epsilonproteobacteria</taxon>
        <taxon>Campylobacterales</taxon>
        <taxon>Helicobacteraceae</taxon>
        <taxon>Helicobacter</taxon>
    </lineage>
</organism>
<dbReference type="EMBL" id="QBIU01000001">
    <property type="protein sequence ID" value="MWV69008.1"/>
    <property type="molecule type" value="Genomic_DNA"/>
</dbReference>
<gene>
    <name evidence="2" type="ORF">DCO61_02950</name>
    <name evidence="3" type="ORF">LS64_007165</name>
</gene>
<protein>
    <recommendedName>
        <fullName evidence="1">LHH domain-containing protein</fullName>
    </recommendedName>
</protein>
<reference evidence="3 4" key="1">
    <citation type="journal article" date="2014" name="Genome Announc.">
        <title>Draft genome sequences of eight enterohepatic helicobacter species isolated from both laboratory and wild rodents.</title>
        <authorList>
            <person name="Sheh A."/>
            <person name="Shen Z."/>
            <person name="Fox J.G."/>
        </authorList>
    </citation>
    <scope>NUCLEOTIDE SEQUENCE [LARGE SCALE GENOMIC DNA]</scope>
    <source>
        <strain evidence="3 4">MIT 97-6194</strain>
    </source>
</reference>
<dbReference type="EMBL" id="JRMP02000010">
    <property type="protein sequence ID" value="TLD94087.1"/>
    <property type="molecule type" value="Genomic_DNA"/>
</dbReference>
<dbReference type="Proteomes" id="UP000029714">
    <property type="component" value="Unassembled WGS sequence"/>
</dbReference>
<evidence type="ECO:0000313" key="4">
    <source>
        <dbReference type="Proteomes" id="UP000029714"/>
    </source>
</evidence>
<evidence type="ECO:0000313" key="2">
    <source>
        <dbReference type="EMBL" id="MWV69008.1"/>
    </source>
</evidence>
<dbReference type="AlphaFoldDB" id="A0A347VIE8"/>
<dbReference type="Pfam" id="PF14411">
    <property type="entry name" value="LHH"/>
    <property type="match status" value="1"/>
</dbReference>
<reference evidence="3 4" key="2">
    <citation type="journal article" date="2016" name="Infect. Immun.">
        <title>Helicobacter saguini, a Novel Helicobacter Isolated from Cotton-Top Tamarins with Ulcerative Colitis, Has Proinflammatory Properties and Induces Typhlocolitis and Dysplasia in Gnotobiotic IL-10-/- Mice.</title>
        <authorList>
            <person name="Shen Z."/>
            <person name="Mannion A."/>
            <person name="Whary M.T."/>
            <person name="Muthupalani S."/>
            <person name="Sheh A."/>
            <person name="Feng Y."/>
            <person name="Gong G."/>
            <person name="Vandamme P."/>
            <person name="Holcombe H.R."/>
            <person name="Paster B.J."/>
            <person name="Fox J.G."/>
        </authorList>
    </citation>
    <scope>NUCLEOTIDE SEQUENCE [LARGE SCALE GENOMIC DNA]</scope>
    <source>
        <strain evidence="3 4">MIT 97-6194</strain>
    </source>
</reference>
<accession>A0A347VIE8</accession>
<feature type="domain" description="LHH" evidence="1">
    <location>
        <begin position="105"/>
        <end position="179"/>
    </location>
</feature>